<feature type="transmembrane region" description="Helical" evidence="8">
    <location>
        <begin position="344"/>
        <end position="364"/>
    </location>
</feature>
<feature type="binding site" evidence="7">
    <location>
        <position position="172"/>
    </location>
    <ligand>
        <name>Mg(2+)</name>
        <dbReference type="ChEBI" id="CHEBI:18420"/>
    </ligand>
</feature>
<feature type="transmembrane region" description="Helical" evidence="8">
    <location>
        <begin position="6"/>
        <end position="26"/>
    </location>
</feature>
<dbReference type="GO" id="GO:0071555">
    <property type="term" value="P:cell wall organization"/>
    <property type="evidence" value="ECO:0007669"/>
    <property type="project" value="TreeGrafter"/>
</dbReference>
<dbReference type="GO" id="GO:0016780">
    <property type="term" value="F:phosphotransferase activity, for other substituted phosphate groups"/>
    <property type="evidence" value="ECO:0007669"/>
    <property type="project" value="InterPro"/>
</dbReference>
<comment type="subcellular location">
    <subcellularLocation>
        <location evidence="1">Cell membrane</location>
        <topology evidence="1">Multi-pass membrane protein</topology>
    </subcellularLocation>
</comment>
<dbReference type="GO" id="GO:0005886">
    <property type="term" value="C:plasma membrane"/>
    <property type="evidence" value="ECO:0007669"/>
    <property type="project" value="UniProtKB-SubCell"/>
</dbReference>
<evidence type="ECO:0000313" key="10">
    <source>
        <dbReference type="Proteomes" id="UP000199373"/>
    </source>
</evidence>
<dbReference type="EMBL" id="FOIQ01000005">
    <property type="protein sequence ID" value="SEW20380.1"/>
    <property type="molecule type" value="Genomic_DNA"/>
</dbReference>
<name>A0A1I0Q0U5_9BACT</name>
<evidence type="ECO:0000256" key="4">
    <source>
        <dbReference type="ARBA" id="ARBA00022692"/>
    </source>
</evidence>
<accession>A0A1I0Q0U5</accession>
<evidence type="ECO:0000256" key="1">
    <source>
        <dbReference type="ARBA" id="ARBA00004651"/>
    </source>
</evidence>
<feature type="transmembrane region" description="Helical" evidence="8">
    <location>
        <begin position="242"/>
        <end position="260"/>
    </location>
</feature>
<keyword evidence="7" id="KW-0460">Magnesium</keyword>
<dbReference type="RefSeq" id="WP_091900513.1">
    <property type="nucleotide sequence ID" value="NZ_FOIQ01000005.1"/>
</dbReference>
<dbReference type="CDD" id="cd06853">
    <property type="entry name" value="GT_WecA_like"/>
    <property type="match status" value="1"/>
</dbReference>
<dbReference type="PANTHER" id="PTHR22926:SF3">
    <property type="entry name" value="UNDECAPRENYL-PHOSPHATE ALPHA-N-ACETYLGLUCOSAMINYL 1-PHOSPHATE TRANSFERASE"/>
    <property type="match status" value="1"/>
</dbReference>
<evidence type="ECO:0000256" key="7">
    <source>
        <dbReference type="PIRSR" id="PIRSR600715-1"/>
    </source>
</evidence>
<dbReference type="PROSITE" id="PS01348">
    <property type="entry name" value="MRAY_2"/>
    <property type="match status" value="1"/>
</dbReference>
<feature type="transmembrane region" description="Helical" evidence="8">
    <location>
        <begin position="55"/>
        <end position="78"/>
    </location>
</feature>
<keyword evidence="2" id="KW-1003">Cell membrane</keyword>
<dbReference type="GO" id="GO:0009103">
    <property type="term" value="P:lipopolysaccharide biosynthetic process"/>
    <property type="evidence" value="ECO:0007669"/>
    <property type="project" value="TreeGrafter"/>
</dbReference>
<sequence length="373" mass="42435">MDELQLTIYSVAIPFLLSVVLGWLFIPRVLILSHRKQLYDMPDQRKMHHTPVPRLGGITFLPILLIVVCMSLGVWVMMRMPYNSETLDDLFTRFILLFVGMMVLFLVGVVDDLIGVSYKAKFLTQIISAVLFPISGLWIHDLSGLFWINEIPTWVGILLTIFVVVYVTNAINLIDGVDGLAAGICFVSLLTLGLAAMVKGQHLFMLITFGMLGILLPFWYFNVFGHVEKEKKIFMGDTGSLTLGYLVSFLLIYMASGAGITFPREMLIIGLSTMFLPMFDIVRVVIVRVRNHCNPFLPDKNHIHHKLLRTGISSRCVMTVLVFVSLLLVLATMMGVFYHLGTTFVFLIDVLLWLVFDSTVNYYIRKNHRKRYE</sequence>
<dbReference type="InterPro" id="IPR000715">
    <property type="entry name" value="Glycosyl_transferase_4"/>
</dbReference>
<keyword evidence="10" id="KW-1185">Reference proteome</keyword>
<evidence type="ECO:0000313" key="9">
    <source>
        <dbReference type="EMBL" id="SEW20380.1"/>
    </source>
</evidence>
<feature type="transmembrane region" description="Helical" evidence="8">
    <location>
        <begin position="180"/>
        <end position="197"/>
    </location>
</feature>
<dbReference type="Proteomes" id="UP000199373">
    <property type="component" value="Unassembled WGS sequence"/>
</dbReference>
<dbReference type="AlphaFoldDB" id="A0A1I0Q0U5"/>
<evidence type="ECO:0000256" key="3">
    <source>
        <dbReference type="ARBA" id="ARBA00022679"/>
    </source>
</evidence>
<organism evidence="9 10">
    <name type="scientific">Prevotella aff. ruminicola Tc2-24</name>
    <dbReference type="NCBI Taxonomy" id="81582"/>
    <lineage>
        <taxon>Bacteria</taxon>
        <taxon>Pseudomonadati</taxon>
        <taxon>Bacteroidota</taxon>
        <taxon>Bacteroidia</taxon>
        <taxon>Bacteroidales</taxon>
        <taxon>Prevotellaceae</taxon>
        <taxon>Prevotella</taxon>
    </lineage>
</organism>
<comment type="cofactor">
    <cofactor evidence="7">
        <name>Mg(2+)</name>
        <dbReference type="ChEBI" id="CHEBI:18420"/>
    </cofactor>
</comment>
<evidence type="ECO:0000256" key="5">
    <source>
        <dbReference type="ARBA" id="ARBA00022989"/>
    </source>
</evidence>
<feature type="transmembrane region" description="Helical" evidence="8">
    <location>
        <begin position="122"/>
        <end position="139"/>
    </location>
</feature>
<feature type="transmembrane region" description="Helical" evidence="8">
    <location>
        <begin position="316"/>
        <end position="338"/>
    </location>
</feature>
<keyword evidence="3 9" id="KW-0808">Transferase</keyword>
<proteinExistence type="predicted"/>
<feature type="transmembrane region" description="Helical" evidence="8">
    <location>
        <begin position="203"/>
        <end position="221"/>
    </location>
</feature>
<protein>
    <submittedName>
        <fullName evidence="9">UDP-N-acetylmuramyl pentapeptide phosphotransferase/UDP-N-acetylglucosamine-1-phosphate transferase</fullName>
    </submittedName>
</protein>
<evidence type="ECO:0000256" key="2">
    <source>
        <dbReference type="ARBA" id="ARBA00022475"/>
    </source>
</evidence>
<evidence type="ECO:0000256" key="6">
    <source>
        <dbReference type="ARBA" id="ARBA00023136"/>
    </source>
</evidence>
<dbReference type="GO" id="GO:0044038">
    <property type="term" value="P:cell wall macromolecule biosynthetic process"/>
    <property type="evidence" value="ECO:0007669"/>
    <property type="project" value="TreeGrafter"/>
</dbReference>
<dbReference type="InterPro" id="IPR018480">
    <property type="entry name" value="PNAcMuramoyl-5peptid_Trfase_CS"/>
</dbReference>
<feature type="transmembrane region" description="Helical" evidence="8">
    <location>
        <begin position="90"/>
        <end position="110"/>
    </location>
</feature>
<keyword evidence="5 8" id="KW-1133">Transmembrane helix</keyword>
<keyword evidence="4 8" id="KW-0812">Transmembrane</keyword>
<keyword evidence="7" id="KW-0479">Metal-binding</keyword>
<dbReference type="GO" id="GO:0046872">
    <property type="term" value="F:metal ion binding"/>
    <property type="evidence" value="ECO:0007669"/>
    <property type="project" value="UniProtKB-KW"/>
</dbReference>
<dbReference type="PANTHER" id="PTHR22926">
    <property type="entry name" value="PHOSPHO-N-ACETYLMURAMOYL-PENTAPEPTIDE-TRANSFERASE"/>
    <property type="match status" value="1"/>
</dbReference>
<feature type="binding site" evidence="7">
    <location>
        <position position="237"/>
    </location>
    <ligand>
        <name>Mg(2+)</name>
        <dbReference type="ChEBI" id="CHEBI:18420"/>
    </ligand>
</feature>
<keyword evidence="6 8" id="KW-0472">Membrane</keyword>
<reference evidence="9 10" key="1">
    <citation type="submission" date="2016-10" db="EMBL/GenBank/DDBJ databases">
        <authorList>
            <person name="de Groot N.N."/>
        </authorList>
    </citation>
    <scope>NUCLEOTIDE SEQUENCE [LARGE SCALE GENOMIC DNA]</scope>
    <source>
        <strain evidence="9 10">TC2-24</strain>
    </source>
</reference>
<gene>
    <name evidence="9" type="ORF">SAMN04487850_2115</name>
</gene>
<feature type="transmembrane region" description="Helical" evidence="8">
    <location>
        <begin position="151"/>
        <end position="168"/>
    </location>
</feature>
<dbReference type="Pfam" id="PF00953">
    <property type="entry name" value="Glycos_transf_4"/>
    <property type="match status" value="1"/>
</dbReference>
<evidence type="ECO:0000256" key="8">
    <source>
        <dbReference type="SAM" id="Phobius"/>
    </source>
</evidence>
<feature type="transmembrane region" description="Helical" evidence="8">
    <location>
        <begin position="266"/>
        <end position="286"/>
    </location>
</feature>